<feature type="non-terminal residue" evidence="1">
    <location>
        <position position="137"/>
    </location>
</feature>
<name>A0AAN5CTW5_9BILA</name>
<keyword evidence="2" id="KW-1185">Reference proteome</keyword>
<comment type="caution">
    <text evidence="1">The sequence shown here is derived from an EMBL/GenBank/DDBJ whole genome shotgun (WGS) entry which is preliminary data.</text>
</comment>
<sequence>PIIVTMVVFDSQIEILNLAVPAPLRHQPNADKLAAFLVHNPDAVGILERFANRRVDEIARHFGRNCYRCTDRSESLTRTCGSIAKYVLRVAFIISPFSRASARTKSYLAVGLTLDAVNPIRSQVNPIRRAVVESILS</sequence>
<dbReference type="AlphaFoldDB" id="A0AAN5CTW5"/>
<dbReference type="Proteomes" id="UP001328107">
    <property type="component" value="Unassembled WGS sequence"/>
</dbReference>
<evidence type="ECO:0000313" key="1">
    <source>
        <dbReference type="EMBL" id="GMR50663.1"/>
    </source>
</evidence>
<proteinExistence type="predicted"/>
<feature type="non-terminal residue" evidence="1">
    <location>
        <position position="1"/>
    </location>
</feature>
<accession>A0AAN5CTW5</accession>
<dbReference type="EMBL" id="BTRK01000004">
    <property type="protein sequence ID" value="GMR50663.1"/>
    <property type="molecule type" value="Genomic_DNA"/>
</dbReference>
<evidence type="ECO:0000313" key="2">
    <source>
        <dbReference type="Proteomes" id="UP001328107"/>
    </source>
</evidence>
<organism evidence="1 2">
    <name type="scientific">Pristionchus mayeri</name>
    <dbReference type="NCBI Taxonomy" id="1317129"/>
    <lineage>
        <taxon>Eukaryota</taxon>
        <taxon>Metazoa</taxon>
        <taxon>Ecdysozoa</taxon>
        <taxon>Nematoda</taxon>
        <taxon>Chromadorea</taxon>
        <taxon>Rhabditida</taxon>
        <taxon>Rhabditina</taxon>
        <taxon>Diplogasteromorpha</taxon>
        <taxon>Diplogasteroidea</taxon>
        <taxon>Neodiplogasteridae</taxon>
        <taxon>Pristionchus</taxon>
    </lineage>
</organism>
<protein>
    <submittedName>
        <fullName evidence="1">Uncharacterized protein</fullName>
    </submittedName>
</protein>
<gene>
    <name evidence="1" type="ORF">PMAYCL1PPCAC_20858</name>
</gene>
<reference evidence="2" key="1">
    <citation type="submission" date="2022-10" db="EMBL/GenBank/DDBJ databases">
        <title>Genome assembly of Pristionchus species.</title>
        <authorList>
            <person name="Yoshida K."/>
            <person name="Sommer R.J."/>
        </authorList>
    </citation>
    <scope>NUCLEOTIDE SEQUENCE [LARGE SCALE GENOMIC DNA]</scope>
    <source>
        <strain evidence="2">RS5460</strain>
    </source>
</reference>